<evidence type="ECO:0000259" key="3">
    <source>
        <dbReference type="PROSITE" id="PS51186"/>
    </source>
</evidence>
<dbReference type="InterPro" id="IPR016181">
    <property type="entry name" value="Acyl_CoA_acyltransferase"/>
</dbReference>
<dbReference type="CDD" id="cd04301">
    <property type="entry name" value="NAT_SF"/>
    <property type="match status" value="1"/>
</dbReference>
<protein>
    <submittedName>
        <fullName evidence="4">N-acetyltransferase</fullName>
    </submittedName>
</protein>
<proteinExistence type="predicted"/>
<dbReference type="InterPro" id="IPR050832">
    <property type="entry name" value="Bact_Acetyltransf"/>
</dbReference>
<evidence type="ECO:0000256" key="1">
    <source>
        <dbReference type="ARBA" id="ARBA00022679"/>
    </source>
</evidence>
<evidence type="ECO:0000256" key="2">
    <source>
        <dbReference type="ARBA" id="ARBA00023315"/>
    </source>
</evidence>
<dbReference type="AlphaFoldDB" id="A0A7C2WD57"/>
<name>A0A7C2WD57_9BACT</name>
<dbReference type="GO" id="GO:0016747">
    <property type="term" value="F:acyltransferase activity, transferring groups other than amino-acyl groups"/>
    <property type="evidence" value="ECO:0007669"/>
    <property type="project" value="InterPro"/>
</dbReference>
<dbReference type="Gene3D" id="3.40.630.30">
    <property type="match status" value="1"/>
</dbReference>
<dbReference type="PANTHER" id="PTHR43877">
    <property type="entry name" value="AMINOALKYLPHOSPHONATE N-ACETYLTRANSFERASE-RELATED-RELATED"/>
    <property type="match status" value="1"/>
</dbReference>
<keyword evidence="2" id="KW-0012">Acyltransferase</keyword>
<dbReference type="PROSITE" id="PS51186">
    <property type="entry name" value="GNAT"/>
    <property type="match status" value="1"/>
</dbReference>
<reference evidence="4" key="1">
    <citation type="journal article" date="2020" name="mSystems">
        <title>Genome- and Community-Level Interaction Insights into Carbon Utilization and Element Cycling Functions of Hydrothermarchaeota in Hydrothermal Sediment.</title>
        <authorList>
            <person name="Zhou Z."/>
            <person name="Liu Y."/>
            <person name="Xu W."/>
            <person name="Pan J."/>
            <person name="Luo Z.H."/>
            <person name="Li M."/>
        </authorList>
    </citation>
    <scope>NUCLEOTIDE SEQUENCE [LARGE SCALE GENOMIC DNA]</scope>
    <source>
        <strain evidence="4">SpSt-192</strain>
    </source>
</reference>
<comment type="caution">
    <text evidence="4">The sequence shown here is derived from an EMBL/GenBank/DDBJ whole genome shotgun (WGS) entry which is preliminary data.</text>
</comment>
<accession>A0A7C2WD57</accession>
<dbReference type="InterPro" id="IPR000182">
    <property type="entry name" value="GNAT_dom"/>
</dbReference>
<sequence>MPEGAAAERVEIRRAEPGEAEALTALSLRSKASWGYDESFMAAAAAELALSPERLARYPAYVLEAEGRVAGFYLLEPIDEREVELSALFVEPDAIGRGYGRRLMEHAITTAKRLGYRAMLVHSDPNAEPFYRAMGAELIGTVPSGSIPGRTLPLLRVDLEHA</sequence>
<organism evidence="4">
    <name type="scientific">Thermorudis sp</name>
    <dbReference type="NCBI Taxonomy" id="1969470"/>
    <lineage>
        <taxon>Bacteria</taxon>
        <taxon>Pseudomonadati</taxon>
        <taxon>Thermomicrobiota</taxon>
        <taxon>Thermomicrobia</taxon>
        <taxon>Thermomicrobia incertae sedis</taxon>
        <taxon>Thermorudis</taxon>
    </lineage>
</organism>
<dbReference type="EMBL" id="DSID01000176">
    <property type="protein sequence ID" value="HEX70050.1"/>
    <property type="molecule type" value="Genomic_DNA"/>
</dbReference>
<evidence type="ECO:0000313" key="4">
    <source>
        <dbReference type="EMBL" id="HEX70050.1"/>
    </source>
</evidence>
<keyword evidence="1 4" id="KW-0808">Transferase</keyword>
<dbReference type="SUPFAM" id="SSF55729">
    <property type="entry name" value="Acyl-CoA N-acyltransferases (Nat)"/>
    <property type="match status" value="1"/>
</dbReference>
<feature type="domain" description="N-acetyltransferase" evidence="3">
    <location>
        <begin position="10"/>
        <end position="153"/>
    </location>
</feature>
<dbReference type="Pfam" id="PF00583">
    <property type="entry name" value="Acetyltransf_1"/>
    <property type="match status" value="1"/>
</dbReference>
<gene>
    <name evidence="4" type="ORF">ENP13_02240</name>
</gene>